<keyword evidence="1" id="KW-1133">Transmembrane helix</keyword>
<name>A0A1H6JAB6_RUMFL</name>
<dbReference type="GO" id="GO:0004175">
    <property type="term" value="F:endopeptidase activity"/>
    <property type="evidence" value="ECO:0007669"/>
    <property type="project" value="UniProtKB-ARBA"/>
</dbReference>
<dbReference type="Proteomes" id="UP000183190">
    <property type="component" value="Unassembled WGS sequence"/>
</dbReference>
<feature type="transmembrane region" description="Helical" evidence="1">
    <location>
        <begin position="274"/>
        <end position="298"/>
    </location>
</feature>
<feature type="transmembrane region" description="Helical" evidence="1">
    <location>
        <begin position="142"/>
        <end position="162"/>
    </location>
</feature>
<feature type="transmembrane region" description="Helical" evidence="1">
    <location>
        <begin position="21"/>
        <end position="50"/>
    </location>
</feature>
<evidence type="ECO:0000313" key="4">
    <source>
        <dbReference type="Proteomes" id="UP000183190"/>
    </source>
</evidence>
<dbReference type="PANTHER" id="PTHR39430">
    <property type="entry name" value="MEMBRANE-ASSOCIATED PROTEASE-RELATED"/>
    <property type="match status" value="1"/>
</dbReference>
<gene>
    <name evidence="3" type="ORF">SAMN02910265_01438</name>
</gene>
<feature type="domain" description="CAAX prenyl protease 2/Lysostaphin resistance protein A-like" evidence="2">
    <location>
        <begin position="143"/>
        <end position="239"/>
    </location>
</feature>
<reference evidence="3 4" key="1">
    <citation type="submission" date="2016-10" db="EMBL/GenBank/DDBJ databases">
        <authorList>
            <person name="de Groot N.N."/>
        </authorList>
    </citation>
    <scope>NUCLEOTIDE SEQUENCE [LARGE SCALE GENOMIC DNA]</scope>
    <source>
        <strain evidence="3 4">YAD2003</strain>
    </source>
</reference>
<evidence type="ECO:0000256" key="1">
    <source>
        <dbReference type="SAM" id="Phobius"/>
    </source>
</evidence>
<evidence type="ECO:0000259" key="2">
    <source>
        <dbReference type="Pfam" id="PF02517"/>
    </source>
</evidence>
<protein>
    <recommendedName>
        <fullName evidence="2">CAAX prenyl protease 2/Lysostaphin resistance protein A-like domain-containing protein</fullName>
    </recommendedName>
</protein>
<sequence>MKNFIKKISPFNNRTDMPTAMLVTKILLAFILCYWTGLLLAEGIVIGVMFVCGKNFMQGEMFSDNVMDLLKYYGMIVIIGVSVLCWKLIGKRKLSEMGVTKHIGGWFMGALIGVGLLTVCTAAIALTGSIRFEGVFSNPDALMILLMFGGFVIQGAAEEFLCRGLVLCSLKDRVPLPVAVAVSTLTFIYPHWSTLREFEPQYVLSGLLCLVVISFVFSFLTLRTGNIWAACGLHSVWNFCLSCVLGLDLSGSEGASTALINMKSVGKNLLNGGAYGIEASIIAAIVISAAAVLLWLMYKKNNTERQA</sequence>
<feature type="transmembrane region" description="Helical" evidence="1">
    <location>
        <begin position="70"/>
        <end position="89"/>
    </location>
</feature>
<keyword evidence="1" id="KW-0812">Transmembrane</keyword>
<dbReference type="EMBL" id="FNWV01000004">
    <property type="protein sequence ID" value="SEH55933.1"/>
    <property type="molecule type" value="Genomic_DNA"/>
</dbReference>
<feature type="transmembrane region" description="Helical" evidence="1">
    <location>
        <begin position="227"/>
        <end position="247"/>
    </location>
</feature>
<dbReference type="GO" id="GO:0080120">
    <property type="term" value="P:CAAX-box protein maturation"/>
    <property type="evidence" value="ECO:0007669"/>
    <property type="project" value="UniProtKB-ARBA"/>
</dbReference>
<dbReference type="PANTHER" id="PTHR39430:SF1">
    <property type="entry name" value="PROTEASE"/>
    <property type="match status" value="1"/>
</dbReference>
<proteinExistence type="predicted"/>
<dbReference type="Pfam" id="PF02517">
    <property type="entry name" value="Rce1-like"/>
    <property type="match status" value="1"/>
</dbReference>
<organism evidence="3 4">
    <name type="scientific">Ruminococcus flavefaciens</name>
    <dbReference type="NCBI Taxonomy" id="1265"/>
    <lineage>
        <taxon>Bacteria</taxon>
        <taxon>Bacillati</taxon>
        <taxon>Bacillota</taxon>
        <taxon>Clostridia</taxon>
        <taxon>Eubacteriales</taxon>
        <taxon>Oscillospiraceae</taxon>
        <taxon>Ruminococcus</taxon>
    </lineage>
</organism>
<evidence type="ECO:0000313" key="3">
    <source>
        <dbReference type="EMBL" id="SEH55933.1"/>
    </source>
</evidence>
<keyword evidence="1" id="KW-0472">Membrane</keyword>
<accession>A0A1H6JAB6</accession>
<feature type="transmembrane region" description="Helical" evidence="1">
    <location>
        <begin position="202"/>
        <end position="220"/>
    </location>
</feature>
<dbReference type="AlphaFoldDB" id="A0A1H6JAB6"/>
<feature type="transmembrane region" description="Helical" evidence="1">
    <location>
        <begin position="174"/>
        <end position="190"/>
    </location>
</feature>
<dbReference type="InterPro" id="IPR003675">
    <property type="entry name" value="Rce1/LyrA-like_dom"/>
</dbReference>
<dbReference type="RefSeq" id="WP_074715841.1">
    <property type="nucleotide sequence ID" value="NZ_FNWV01000004.1"/>
</dbReference>
<feature type="transmembrane region" description="Helical" evidence="1">
    <location>
        <begin position="110"/>
        <end position="130"/>
    </location>
</feature>